<dbReference type="EMBL" id="BJCE01000096">
    <property type="protein sequence ID" value="GCL37770.1"/>
    <property type="molecule type" value="Genomic_DNA"/>
</dbReference>
<dbReference type="InterPro" id="IPR019734">
    <property type="entry name" value="TPR_rpt"/>
</dbReference>
<dbReference type="InterPro" id="IPR036869">
    <property type="entry name" value="J_dom_sf"/>
</dbReference>
<comment type="caution">
    <text evidence="5">The sequence shown here is derived from an EMBL/GenBank/DDBJ whole genome shotgun (WGS) entry which is preliminary data.</text>
</comment>
<feature type="repeat" description="TPR" evidence="2">
    <location>
        <begin position="161"/>
        <end position="194"/>
    </location>
</feature>
<evidence type="ECO:0000313" key="5">
    <source>
        <dbReference type="EMBL" id="GCL37770.1"/>
    </source>
</evidence>
<dbReference type="Pfam" id="PF00226">
    <property type="entry name" value="DnaJ"/>
    <property type="match status" value="1"/>
</dbReference>
<dbReference type="PROSITE" id="PS50076">
    <property type="entry name" value="DNAJ_2"/>
    <property type="match status" value="1"/>
</dbReference>
<feature type="domain" description="J" evidence="4">
    <location>
        <begin position="5"/>
        <end position="62"/>
    </location>
</feature>
<dbReference type="PANTHER" id="PTHR44145:SF3">
    <property type="entry name" value="DNAJ HOMOLOG SUBFAMILY A MEMBER 3, MITOCHONDRIAL"/>
    <property type="match status" value="1"/>
</dbReference>
<dbReference type="SUPFAM" id="SSF46565">
    <property type="entry name" value="Chaperone J-domain"/>
    <property type="match status" value="1"/>
</dbReference>
<dbReference type="InterPro" id="IPR051938">
    <property type="entry name" value="Apopto_cytoskel_mod"/>
</dbReference>
<evidence type="ECO:0000259" key="4">
    <source>
        <dbReference type="PROSITE" id="PS50076"/>
    </source>
</evidence>
<sequence>MDIGDCYRLLGLRSGASFAEIKASYRRLVQQYHPDLNPDDEKCKEKFIALTEAYKLLQTVVPPEEIAVKSHSSSSLSSSSPSSTSSVFEDSSTQVASPPSVSTTVMPHPPTSEDIEERLKWKTYEQLQRFLQEKRFPQAIALVEALAARLPGDIEVKQWQAISYQIWGRALIAQKQLPKARIYLKKAIKTDPHNKALFNEVQRDFERLGIKF</sequence>
<dbReference type="Proteomes" id="UP000300142">
    <property type="component" value="Unassembled WGS sequence"/>
</dbReference>
<dbReference type="Gene3D" id="1.10.287.110">
    <property type="entry name" value="DnaJ domain"/>
    <property type="match status" value="1"/>
</dbReference>
<protein>
    <submittedName>
        <fullName evidence="5">Heat shock protein DnaJ domain-containing protein</fullName>
    </submittedName>
</protein>
<dbReference type="PANTHER" id="PTHR44145">
    <property type="entry name" value="DNAJ HOMOLOG SUBFAMILY A MEMBER 3, MITOCHONDRIAL"/>
    <property type="match status" value="1"/>
</dbReference>
<dbReference type="SMART" id="SM00271">
    <property type="entry name" value="DnaJ"/>
    <property type="match status" value="1"/>
</dbReference>
<dbReference type="InterPro" id="IPR011990">
    <property type="entry name" value="TPR-like_helical_dom_sf"/>
</dbReference>
<dbReference type="Gene3D" id="1.25.40.10">
    <property type="entry name" value="Tetratricopeptide repeat domain"/>
    <property type="match status" value="1"/>
</dbReference>
<evidence type="ECO:0000256" key="2">
    <source>
        <dbReference type="PROSITE-ProRule" id="PRU00339"/>
    </source>
</evidence>
<dbReference type="PROSITE" id="PS50005">
    <property type="entry name" value="TPR"/>
    <property type="match status" value="1"/>
</dbReference>
<reference evidence="6" key="1">
    <citation type="submission" date="2019-02" db="EMBL/GenBank/DDBJ databases">
        <title>Draft genome sequence of Sphaerospermopsis reniformis NIES-1949.</title>
        <authorList>
            <person name="Yamaguchi H."/>
            <person name="Suzuki S."/>
            <person name="Kawachi M."/>
        </authorList>
    </citation>
    <scope>NUCLEOTIDE SEQUENCE [LARGE SCALE GENOMIC DNA]</scope>
    <source>
        <strain evidence="6">NIES-1949</strain>
    </source>
</reference>
<keyword evidence="6" id="KW-1185">Reference proteome</keyword>
<feature type="compositionally biased region" description="Low complexity" evidence="3">
    <location>
        <begin position="70"/>
        <end position="92"/>
    </location>
</feature>
<dbReference type="AlphaFoldDB" id="A0A479ZYA9"/>
<feature type="region of interest" description="Disordered" evidence="3">
    <location>
        <begin position="70"/>
        <end position="113"/>
    </location>
</feature>
<dbReference type="SUPFAM" id="SSF48452">
    <property type="entry name" value="TPR-like"/>
    <property type="match status" value="1"/>
</dbReference>
<name>A0A479ZYA9_9CYAN</name>
<gene>
    <name evidence="5" type="ORF">SR1949_28820</name>
</gene>
<dbReference type="RefSeq" id="WP_137667856.1">
    <property type="nucleotide sequence ID" value="NZ_BJCE01000096.1"/>
</dbReference>
<keyword evidence="5" id="KW-0346">Stress response</keyword>
<keyword evidence="1" id="KW-0143">Chaperone</keyword>
<evidence type="ECO:0000256" key="3">
    <source>
        <dbReference type="SAM" id="MobiDB-lite"/>
    </source>
</evidence>
<dbReference type="InterPro" id="IPR001623">
    <property type="entry name" value="DnaJ_domain"/>
</dbReference>
<evidence type="ECO:0000256" key="1">
    <source>
        <dbReference type="ARBA" id="ARBA00023186"/>
    </source>
</evidence>
<proteinExistence type="predicted"/>
<accession>A0A479ZYA9</accession>
<keyword evidence="2" id="KW-0802">TPR repeat</keyword>
<evidence type="ECO:0000313" key="6">
    <source>
        <dbReference type="Proteomes" id="UP000300142"/>
    </source>
</evidence>
<dbReference type="CDD" id="cd06257">
    <property type="entry name" value="DnaJ"/>
    <property type="match status" value="1"/>
</dbReference>
<organism evidence="5 6">
    <name type="scientific">Sphaerospermopsis reniformis</name>
    <dbReference type="NCBI Taxonomy" id="531300"/>
    <lineage>
        <taxon>Bacteria</taxon>
        <taxon>Bacillati</taxon>
        <taxon>Cyanobacteriota</taxon>
        <taxon>Cyanophyceae</taxon>
        <taxon>Nostocales</taxon>
        <taxon>Aphanizomenonaceae</taxon>
        <taxon>Sphaerospermopsis</taxon>
    </lineage>
</organism>
<dbReference type="PRINTS" id="PR00625">
    <property type="entry name" value="JDOMAIN"/>
</dbReference>
<feature type="compositionally biased region" description="Polar residues" evidence="3">
    <location>
        <begin position="93"/>
        <end position="105"/>
    </location>
</feature>